<dbReference type="RefSeq" id="WP_032945542.1">
    <property type="nucleotide sequence ID" value="NZ_JNHI01000009.1"/>
</dbReference>
<evidence type="ECO:0000313" key="2">
    <source>
        <dbReference type="Proteomes" id="UP000028134"/>
    </source>
</evidence>
<dbReference type="PATRIC" id="fig|1339350.3.peg.1971"/>
<comment type="caution">
    <text evidence="1">The sequence shown here is derived from an EMBL/GenBank/DDBJ whole genome shotgun (WGS) entry which is preliminary data.</text>
</comment>
<sequence>MSDYKVNFREMKSRVGIDDIAYALGYRLDRKAGVGRYIELVLGEGGNKRDTLIVSHPNDKAVQTFFRRDGSKGDGVTLIRENLSSFTVSGKDEWQKIAKVMARFANMPEPEYREDREYVKSAGKSSGVFDASRYEVKPVDTGKIPGLFFRRGLSKATVTALSPFISLIRDRNNGKFEGYNIGFPYTDGKGNEVRGYEIRGHGGYKSKAAGTDSSSSAWVAVPSGISPDNVRSVFFCESAFDAMAFYQMNRIQIGDSAALVSLGGTFSDRQITGVMERFPNARAFDCFDNDLAGRIYGLRMMALQEGIQMKISRTDGGIRIETKGKVFEPDMERPLLAQVARQLNIRYRMGQWLPPKAFKDWNDCLLNRPMEPVILPHKEEREQNLSEQRNKGRKI</sequence>
<name>A0A078R9R8_PHOVU</name>
<dbReference type="Pfam" id="PF13155">
    <property type="entry name" value="Toprim_2"/>
    <property type="match status" value="1"/>
</dbReference>
<dbReference type="Proteomes" id="UP000028134">
    <property type="component" value="Unassembled WGS sequence"/>
</dbReference>
<proteinExistence type="predicted"/>
<dbReference type="AlphaFoldDB" id="A0A078R9R8"/>
<accession>A0A078R9R8</accession>
<reference evidence="1 2" key="1">
    <citation type="submission" date="2014-04" db="EMBL/GenBank/DDBJ databases">
        <authorList>
            <person name="Sears C."/>
            <person name="Carroll K."/>
            <person name="Sack B.R."/>
            <person name="Qadri F."/>
            <person name="Myers L.L."/>
            <person name="Chung G.-T."/>
            <person name="Escheverria P."/>
            <person name="Fraser C.M."/>
            <person name="Sadzewicz L."/>
            <person name="Shefchek K.A."/>
            <person name="Tallon L."/>
            <person name="Das S.P."/>
            <person name="Daugherty S."/>
            <person name="Mongodin E.F."/>
        </authorList>
    </citation>
    <scope>NUCLEOTIDE SEQUENCE [LARGE SCALE GENOMIC DNA]</scope>
    <source>
        <strain evidence="2">3775 SL(B) 10 (iv)</strain>
    </source>
</reference>
<organism evidence="1 2">
    <name type="scientific">Phocaeicola vulgatus str. 3775 SL</name>
    <name type="common">B</name>
    <name type="synonym">iv</name>
    <dbReference type="NCBI Taxonomy" id="1339350"/>
    <lineage>
        <taxon>Bacteria</taxon>
        <taxon>Pseudomonadati</taxon>
        <taxon>Bacteroidota</taxon>
        <taxon>Bacteroidia</taxon>
        <taxon>Bacteroidales</taxon>
        <taxon>Bacteroidaceae</taxon>
        <taxon>Phocaeicola</taxon>
    </lineage>
</organism>
<evidence type="ECO:0000313" key="1">
    <source>
        <dbReference type="EMBL" id="KDS31401.1"/>
    </source>
</evidence>
<gene>
    <name evidence="1" type="ORF">M097_2049</name>
</gene>
<dbReference type="EMBL" id="JNHI01000009">
    <property type="protein sequence ID" value="KDS31401.1"/>
    <property type="molecule type" value="Genomic_DNA"/>
</dbReference>
<dbReference type="Gene3D" id="3.40.1360.10">
    <property type="match status" value="1"/>
</dbReference>
<protein>
    <submittedName>
        <fullName evidence="1">Uncharacterized protein</fullName>
    </submittedName>
</protein>